<dbReference type="GO" id="GO:0006508">
    <property type="term" value="P:proteolysis"/>
    <property type="evidence" value="ECO:0007669"/>
    <property type="project" value="InterPro"/>
</dbReference>
<dbReference type="AlphaFoldDB" id="A0AAN1WEP6"/>
<accession>A0AAN1WEP6</accession>
<protein>
    <recommendedName>
        <fullName evidence="2">Tail specific protease domain-containing protein</fullName>
    </recommendedName>
</protein>
<dbReference type="InterPro" id="IPR005151">
    <property type="entry name" value="Tail-specific_protease"/>
</dbReference>
<evidence type="ECO:0000313" key="3">
    <source>
        <dbReference type="EMBL" id="BCD96221.1"/>
    </source>
</evidence>
<dbReference type="GO" id="GO:0007165">
    <property type="term" value="P:signal transduction"/>
    <property type="evidence" value="ECO:0007669"/>
    <property type="project" value="TreeGrafter"/>
</dbReference>
<feature type="chain" id="PRO_5043006849" description="Tail specific protease domain-containing protein" evidence="1">
    <location>
        <begin position="35"/>
        <end position="429"/>
    </location>
</feature>
<feature type="domain" description="Tail specific protease" evidence="2">
    <location>
        <begin position="315"/>
        <end position="387"/>
    </location>
</feature>
<dbReference type="PANTHER" id="PTHR32060">
    <property type="entry name" value="TAIL-SPECIFIC PROTEASE"/>
    <property type="match status" value="1"/>
</dbReference>
<dbReference type="InterPro" id="IPR029045">
    <property type="entry name" value="ClpP/crotonase-like_dom_sf"/>
</dbReference>
<name>A0AAN1WEP6_9GAMM</name>
<dbReference type="EMBL" id="AP023086">
    <property type="protein sequence ID" value="BCD96221.1"/>
    <property type="molecule type" value="Genomic_DNA"/>
</dbReference>
<dbReference type="RefSeq" id="WP_236985728.1">
    <property type="nucleotide sequence ID" value="NZ_AP023086.1"/>
</dbReference>
<evidence type="ECO:0000256" key="1">
    <source>
        <dbReference type="SAM" id="SignalP"/>
    </source>
</evidence>
<feature type="signal peptide" evidence="1">
    <location>
        <begin position="1"/>
        <end position="34"/>
    </location>
</feature>
<sequence length="429" mass="48304">MKINNKNQALPFIKAFLPWAVALALSFSAVSALALSPQKAKRWQEDLQVYRTVLAQKHIDLFHQLPKAEMDAYLGKLSSSLLVLTQEQLWVELMRLTQRVGDGHTSVPLWQQETQNFPFEVKILQNRAYITATTAEHKSLLGSELLSINGEDVAAVIKAVSALVPFSENVYSNAVRTGQYLLNAQVLMGLGVIAGGSELTLGFQTENKKVYVQSVAVKSPRFSHRLTMNMLQPIKVIEKENDNLWFGSPDKGRTAYVKFHRYPSYGDMEDFADELLEYINKQKTKNLVIDLRGNYGGDFFVGLKLAHRLVLADSIDWKHGVYTLIDNETFSAAMSNAAQFQQLLNAKLVGQATGAKPSGYQDMGQFTLPNSGLVVTYSKRLYHFQRTTALAVFPDVPVPLTIDDYRKGQDRSLNWVWSDIKRREKPVTR</sequence>
<dbReference type="Gene3D" id="3.90.226.10">
    <property type="entry name" value="2-enoyl-CoA Hydratase, Chain A, domain 1"/>
    <property type="match status" value="1"/>
</dbReference>
<feature type="domain" description="Tail specific protease" evidence="2">
    <location>
        <begin position="254"/>
        <end position="300"/>
    </location>
</feature>
<evidence type="ECO:0000313" key="4">
    <source>
        <dbReference type="Proteomes" id="UP001320119"/>
    </source>
</evidence>
<proteinExistence type="predicted"/>
<dbReference type="GO" id="GO:0008236">
    <property type="term" value="F:serine-type peptidase activity"/>
    <property type="evidence" value="ECO:0007669"/>
    <property type="project" value="InterPro"/>
</dbReference>
<keyword evidence="4" id="KW-1185">Reference proteome</keyword>
<dbReference type="GO" id="GO:0004175">
    <property type="term" value="F:endopeptidase activity"/>
    <property type="evidence" value="ECO:0007669"/>
    <property type="project" value="TreeGrafter"/>
</dbReference>
<evidence type="ECO:0000259" key="2">
    <source>
        <dbReference type="Pfam" id="PF03572"/>
    </source>
</evidence>
<dbReference type="GO" id="GO:0030288">
    <property type="term" value="C:outer membrane-bounded periplasmic space"/>
    <property type="evidence" value="ECO:0007669"/>
    <property type="project" value="TreeGrafter"/>
</dbReference>
<reference evidence="3 4" key="1">
    <citation type="journal article" date="2022" name="IScience">
        <title>An ultrasensitive nanofiber-based assay for enzymatic hydrolysis and deep-sea microbial degradation of cellulose.</title>
        <authorList>
            <person name="Tsudome M."/>
            <person name="Tachioka M."/>
            <person name="Miyazaki M."/>
            <person name="Uchimura K."/>
            <person name="Tsuda M."/>
            <person name="Takaki Y."/>
            <person name="Deguchi S."/>
        </authorList>
    </citation>
    <scope>NUCLEOTIDE SEQUENCE [LARGE SCALE GENOMIC DNA]</scope>
    <source>
        <strain evidence="3 4">GE09</strain>
    </source>
</reference>
<dbReference type="KEGG" id="marq:MARGE09_P0420"/>
<organism evidence="3 4">
    <name type="scientific">Marinagarivorans cellulosilyticus</name>
    <dbReference type="NCBI Taxonomy" id="2721545"/>
    <lineage>
        <taxon>Bacteria</taxon>
        <taxon>Pseudomonadati</taxon>
        <taxon>Pseudomonadota</taxon>
        <taxon>Gammaproteobacteria</taxon>
        <taxon>Cellvibrionales</taxon>
        <taxon>Cellvibrionaceae</taxon>
        <taxon>Marinagarivorans</taxon>
    </lineage>
</organism>
<keyword evidence="1" id="KW-0732">Signal</keyword>
<gene>
    <name evidence="3" type="ORF">MARGE09_P0420</name>
</gene>
<dbReference type="Proteomes" id="UP001320119">
    <property type="component" value="Chromosome"/>
</dbReference>
<dbReference type="SUPFAM" id="SSF52096">
    <property type="entry name" value="ClpP/crotonase"/>
    <property type="match status" value="1"/>
</dbReference>
<dbReference type="Pfam" id="PF03572">
    <property type="entry name" value="Peptidase_S41"/>
    <property type="match status" value="2"/>
</dbReference>
<dbReference type="PANTHER" id="PTHR32060:SF30">
    <property type="entry name" value="CARBOXY-TERMINAL PROCESSING PROTEASE CTPA"/>
    <property type="match status" value="1"/>
</dbReference>